<dbReference type="Proteomes" id="UP000535406">
    <property type="component" value="Unassembled WGS sequence"/>
</dbReference>
<keyword evidence="2" id="KW-1185">Reference proteome</keyword>
<proteinExistence type="predicted"/>
<dbReference type="EMBL" id="JACHIK010000001">
    <property type="protein sequence ID" value="MBB5040825.1"/>
    <property type="molecule type" value="Genomic_DNA"/>
</dbReference>
<protein>
    <submittedName>
        <fullName evidence="1">Uncharacterized protein</fullName>
    </submittedName>
</protein>
<gene>
    <name evidence="1" type="ORF">HNQ66_000203</name>
</gene>
<sequence length="71" mass="7828">MTFGQEALIKIGQLFGGRDAQHDTAEIAQIMGCTEGEIYNALTAARDAYRAHKAWHREHQQSVRDKSGVAA</sequence>
<dbReference type="RefSeq" id="WP_184139967.1">
    <property type="nucleotide sequence ID" value="NZ_JACHIK010000001.1"/>
</dbReference>
<dbReference type="AlphaFoldDB" id="A0A7W7YR61"/>
<evidence type="ECO:0000313" key="2">
    <source>
        <dbReference type="Proteomes" id="UP000535406"/>
    </source>
</evidence>
<accession>A0A7W7YR61</accession>
<name>A0A7W7YR61_9HYPH</name>
<evidence type="ECO:0000313" key="1">
    <source>
        <dbReference type="EMBL" id="MBB5040825.1"/>
    </source>
</evidence>
<organism evidence="1 2">
    <name type="scientific">Shinella fusca</name>
    <dbReference type="NCBI Taxonomy" id="544480"/>
    <lineage>
        <taxon>Bacteria</taxon>
        <taxon>Pseudomonadati</taxon>
        <taxon>Pseudomonadota</taxon>
        <taxon>Alphaproteobacteria</taxon>
        <taxon>Hyphomicrobiales</taxon>
        <taxon>Rhizobiaceae</taxon>
        <taxon>Shinella</taxon>
    </lineage>
</organism>
<comment type="caution">
    <text evidence="1">The sequence shown here is derived from an EMBL/GenBank/DDBJ whole genome shotgun (WGS) entry which is preliminary data.</text>
</comment>
<reference evidence="1 2" key="1">
    <citation type="submission" date="2020-08" db="EMBL/GenBank/DDBJ databases">
        <title>Genomic Encyclopedia of Type Strains, Phase IV (KMG-IV): sequencing the most valuable type-strain genomes for metagenomic binning, comparative biology and taxonomic classification.</title>
        <authorList>
            <person name="Goeker M."/>
        </authorList>
    </citation>
    <scope>NUCLEOTIDE SEQUENCE [LARGE SCALE GENOMIC DNA]</scope>
    <source>
        <strain evidence="1 2">DSM 21319</strain>
    </source>
</reference>